<reference evidence="3 4" key="1">
    <citation type="submission" date="2006-12" db="EMBL/GenBank/DDBJ databases">
        <title>Complete sequence of Chlorobium phaeobacteroides DSM 266.</title>
        <authorList>
            <consortium name="US DOE Joint Genome Institute"/>
            <person name="Copeland A."/>
            <person name="Lucas S."/>
            <person name="Lapidus A."/>
            <person name="Barry K."/>
            <person name="Detter J.C."/>
            <person name="Glavina del Rio T."/>
            <person name="Hammon N."/>
            <person name="Israni S."/>
            <person name="Pitluck S."/>
            <person name="Goltsman E."/>
            <person name="Schmutz J."/>
            <person name="Larimer F."/>
            <person name="Land M."/>
            <person name="Hauser L."/>
            <person name="Mikhailova N."/>
            <person name="Li T."/>
            <person name="Overmann J."/>
            <person name="Bryant D.A."/>
            <person name="Richardson P."/>
        </authorList>
    </citation>
    <scope>NUCLEOTIDE SEQUENCE [LARGE SCALE GENOMIC DNA]</scope>
    <source>
        <strain evidence="3 4">DSM 266</strain>
    </source>
</reference>
<evidence type="ECO:0000259" key="2">
    <source>
        <dbReference type="Pfam" id="PF13635"/>
    </source>
</evidence>
<dbReference type="InterPro" id="IPR011335">
    <property type="entry name" value="Restrct_endonuc-II-like"/>
</dbReference>
<dbReference type="PANTHER" id="PTHR43566">
    <property type="entry name" value="CONSERVED PROTEIN"/>
    <property type="match status" value="1"/>
</dbReference>
<dbReference type="SUPFAM" id="SSF52980">
    <property type="entry name" value="Restriction endonuclease-like"/>
    <property type="match status" value="1"/>
</dbReference>
<dbReference type="Pfam" id="PF13635">
    <property type="entry name" value="DUF4143"/>
    <property type="match status" value="1"/>
</dbReference>
<evidence type="ECO:0000313" key="4">
    <source>
        <dbReference type="Proteomes" id="UP000008701"/>
    </source>
</evidence>
<evidence type="ECO:0000313" key="3">
    <source>
        <dbReference type="EMBL" id="ABL64831.1"/>
    </source>
</evidence>
<dbReference type="PANTHER" id="PTHR43566:SF2">
    <property type="entry name" value="DUF4143 DOMAIN-CONTAINING PROTEIN"/>
    <property type="match status" value="1"/>
</dbReference>
<gene>
    <name evidence="3" type="ordered locus">Cpha266_0779</name>
</gene>
<protein>
    <submittedName>
        <fullName evidence="3">ATPase (AAA+ superfamily)-like protein</fullName>
    </submittedName>
</protein>
<dbReference type="eggNOG" id="COG1373">
    <property type="taxonomic scope" value="Bacteria"/>
</dbReference>
<sequence>MIARHLMSTLQSRALEYPVVTLSGPRQSGKTTLCRTAFPEKPYSNLERPDIRNFAQHDPAGFLAQFPKGAVLDEVQRVPELLSWIQVRVDEHKTAGEFILTGSHQFELSRHISQSLAGRTALLKLLPLSVAELCDAGLPTGVDHLLFAGGYPRIHADHLDPAVMLGDYFATYVERDLRELIQLRSIRQFENFVRLCAGRVGQLLNLHSLAADAGVSSVTAKSWLTLLEASYIVFLLPPWFANVGKRLTKSPKLYFYDVGLASWLIGITQESHLQVHPLRGSLFENLVVLEMLKARINDGLAANLHFYRVSSGLEVDVLLEAGNMIRLFEIKSSQTINQESFIQLNKVAAIFGERVVKKVVLYAGHEQQKRSNAAVLSYLYAGEAATNEGTPGSAHETDKTEC</sequence>
<dbReference type="HOGENOM" id="CLU_041527_3_1_10"/>
<dbReference type="STRING" id="290317.Cpha266_0779"/>
<dbReference type="KEGG" id="cph:Cpha266_0779"/>
<name>A1BEK4_CHLPD</name>
<dbReference type="SUPFAM" id="SSF52540">
    <property type="entry name" value="P-loop containing nucleoside triphosphate hydrolases"/>
    <property type="match status" value="1"/>
</dbReference>
<accession>A1BEK4</accession>
<dbReference type="AlphaFoldDB" id="A1BEK4"/>
<dbReference type="InterPro" id="IPR025420">
    <property type="entry name" value="DUF4143"/>
</dbReference>
<dbReference type="OrthoDB" id="9778168at2"/>
<dbReference type="Proteomes" id="UP000008701">
    <property type="component" value="Chromosome"/>
</dbReference>
<dbReference type="InterPro" id="IPR027417">
    <property type="entry name" value="P-loop_NTPase"/>
</dbReference>
<organism evidence="3 4">
    <name type="scientific">Chlorobium phaeobacteroides (strain DSM 266 / SMG 266 / 2430)</name>
    <dbReference type="NCBI Taxonomy" id="290317"/>
    <lineage>
        <taxon>Bacteria</taxon>
        <taxon>Pseudomonadati</taxon>
        <taxon>Chlorobiota</taxon>
        <taxon>Chlorobiia</taxon>
        <taxon>Chlorobiales</taxon>
        <taxon>Chlorobiaceae</taxon>
        <taxon>Chlorobium/Pelodictyon group</taxon>
        <taxon>Chlorobium</taxon>
    </lineage>
</organism>
<dbReference type="EMBL" id="CP000492">
    <property type="protein sequence ID" value="ABL64831.1"/>
    <property type="molecule type" value="Genomic_DNA"/>
</dbReference>
<dbReference type="Pfam" id="PF13173">
    <property type="entry name" value="AAA_14"/>
    <property type="match status" value="1"/>
</dbReference>
<dbReference type="InterPro" id="IPR041682">
    <property type="entry name" value="AAA_14"/>
</dbReference>
<dbReference type="RefSeq" id="WP_011744659.1">
    <property type="nucleotide sequence ID" value="NC_008639.1"/>
</dbReference>
<evidence type="ECO:0000259" key="1">
    <source>
        <dbReference type="Pfam" id="PF13173"/>
    </source>
</evidence>
<feature type="domain" description="AAA" evidence="1">
    <location>
        <begin position="18"/>
        <end position="134"/>
    </location>
</feature>
<keyword evidence="4" id="KW-1185">Reference proteome</keyword>
<feature type="domain" description="DUF4143" evidence="2">
    <location>
        <begin position="174"/>
        <end position="333"/>
    </location>
</feature>
<proteinExistence type="predicted"/>